<evidence type="ECO:0000313" key="3">
    <source>
        <dbReference type="Proteomes" id="UP001159363"/>
    </source>
</evidence>
<name>A0ABQ9GDN5_9NEOP</name>
<keyword evidence="3" id="KW-1185">Reference proteome</keyword>
<dbReference type="EMBL" id="JARBHB010000014">
    <property type="protein sequence ID" value="KAJ8869189.1"/>
    <property type="molecule type" value="Genomic_DNA"/>
</dbReference>
<sequence length="1042" mass="116711">MRGYGINLESEYPDEHDTTDGYDVRARRNFILNFFRCSQYPDEIFVTVVFTFLRAPTSPKGRKVETESTFPGVSGPRFGRTDVTVTLLFIGCHSNFVASGKSCRGRRVAIVNLMPEEVSILRPIPEDGRTWKGYALRLVSAYIGSFYANNTFLYGVNKRLLHNSVPTELYKRRPYHLIGGKSEAKFSAGAYNRFSCFRPVQHEINTSVTALRHRVSSTPSPPPPTLPTATKMDAPLNAELGRNSHQSSLGRIGTTSSRGWEYEAAPECKGGEKTGDPRENPPTSGIVRCGSQVQKSGSDPAGHRAQFASVSSLATTPPRSPCQLRDFRSRLKTNRFRQGRLLLNTGQLLRLETRQTRSLSSGYCTSKTSRDGGVLSSDIRLVSSLRCREQGYDPKQTVLMAIPVVRWTINNSHVIDKCLPIVGVAEHLCDYDLYSYNIDSEATQKDMIDCKSFHTVKDISLGQYQLGSPLVDDRPIMNAVKYRVVSGVVWTNRTTVSSNTDTNRTGVLAVVDIGPRQTKNCISITKKRADTITLLRCALLASVVLSFCVYQKNVLVFCCPSFSKRISGCAELSRSRAAEYKYRDKFPDRKYTQHYENTTRQFRAPPVAAIVVRAIVTLTAPALLGQKRTKPMQADGRFKIGVTNRCILEIFRWLLTSRSPEPMRVIEKSMEQRRNARVGGTGDPRENPPTSGIVQHGSHIRKSGSGPAGVEPGSHWWEAGSLTVQSPRPPAEIVLVRDTFYGRCKMRGEEGLRKESAIAWSNFDNPWKADIRMAGPGIEPISVKGRGGEGEPGSFRGVIQLFSTGALWRQSEPLRRRQLGPGDNVPLPLGVLSAVPSEPAPGASQLAWLLQRRTEVYSAQRISNDLAEFFPVVRSNLVHNSVSRFYRSVRSTGNRVANYPIVYGISPRPEAERIMPSRLRTGRHVYRTSQFVENKLNITPLRTRHRRIGPYYTGQYPVLYSVHYWPVINQWRAEQILTKSNVLYQPLSTSGRRGNEVAERRTKDQIINTTAVLARDLLREDVLKRRTCKASVKRFVERNASV</sequence>
<feature type="region of interest" description="Disordered" evidence="1">
    <location>
        <begin position="264"/>
        <end position="303"/>
    </location>
</feature>
<dbReference type="Proteomes" id="UP001159363">
    <property type="component" value="Chromosome 13"/>
</dbReference>
<comment type="caution">
    <text evidence="2">The sequence shown here is derived from an EMBL/GenBank/DDBJ whole genome shotgun (WGS) entry which is preliminary data.</text>
</comment>
<feature type="region of interest" description="Disordered" evidence="1">
    <location>
        <begin position="671"/>
        <end position="712"/>
    </location>
</feature>
<protein>
    <submittedName>
        <fullName evidence="2">Uncharacterized protein</fullName>
    </submittedName>
</protein>
<feature type="region of interest" description="Disordered" evidence="1">
    <location>
        <begin position="211"/>
        <end position="230"/>
    </location>
</feature>
<feature type="compositionally biased region" description="Basic and acidic residues" evidence="1">
    <location>
        <begin position="269"/>
        <end position="279"/>
    </location>
</feature>
<evidence type="ECO:0000313" key="2">
    <source>
        <dbReference type="EMBL" id="KAJ8869189.1"/>
    </source>
</evidence>
<proteinExistence type="predicted"/>
<reference evidence="2 3" key="1">
    <citation type="submission" date="2023-02" db="EMBL/GenBank/DDBJ databases">
        <title>LHISI_Scaffold_Assembly.</title>
        <authorList>
            <person name="Stuart O.P."/>
            <person name="Cleave R."/>
            <person name="Magrath M.J.L."/>
            <person name="Mikheyev A.S."/>
        </authorList>
    </citation>
    <scope>NUCLEOTIDE SEQUENCE [LARGE SCALE GENOMIC DNA]</scope>
    <source>
        <strain evidence="2">Daus_M_001</strain>
        <tissue evidence="2">Leg muscle</tissue>
    </source>
</reference>
<gene>
    <name evidence="2" type="ORF">PR048_030759</name>
</gene>
<accession>A0ABQ9GDN5</accession>
<organism evidence="2 3">
    <name type="scientific">Dryococelus australis</name>
    <dbReference type="NCBI Taxonomy" id="614101"/>
    <lineage>
        <taxon>Eukaryota</taxon>
        <taxon>Metazoa</taxon>
        <taxon>Ecdysozoa</taxon>
        <taxon>Arthropoda</taxon>
        <taxon>Hexapoda</taxon>
        <taxon>Insecta</taxon>
        <taxon>Pterygota</taxon>
        <taxon>Neoptera</taxon>
        <taxon>Polyneoptera</taxon>
        <taxon>Phasmatodea</taxon>
        <taxon>Verophasmatodea</taxon>
        <taxon>Anareolatae</taxon>
        <taxon>Phasmatidae</taxon>
        <taxon>Eurycanthinae</taxon>
        <taxon>Dryococelus</taxon>
    </lineage>
</organism>
<evidence type="ECO:0000256" key="1">
    <source>
        <dbReference type="SAM" id="MobiDB-lite"/>
    </source>
</evidence>